<gene>
    <name evidence="15" type="primary">Sik2</name>
    <name evidence="15" type="ORF">GTO96_0023044</name>
</gene>
<evidence type="ECO:0000256" key="11">
    <source>
        <dbReference type="ARBA" id="ARBA00022842"/>
    </source>
</evidence>
<dbReference type="PROSITE" id="PS50011">
    <property type="entry name" value="PROTEIN_KINASE_DOM"/>
    <property type="match status" value="1"/>
</dbReference>
<comment type="cofactor">
    <cofactor evidence="1">
        <name>Mg(2+)</name>
        <dbReference type="ChEBI" id="CHEBI:18420"/>
    </cofactor>
</comment>
<dbReference type="CDD" id="cd14071">
    <property type="entry name" value="STKc_SIK"/>
    <property type="match status" value="1"/>
</dbReference>
<evidence type="ECO:0000256" key="5">
    <source>
        <dbReference type="ARBA" id="ARBA00022527"/>
    </source>
</evidence>
<evidence type="ECO:0000313" key="15">
    <source>
        <dbReference type="EMBL" id="KAG2470075.1"/>
    </source>
</evidence>
<accession>A0A8X7XJ38</accession>
<comment type="catalytic activity">
    <reaction evidence="12">
        <text>L-threonyl-[protein] + ATP = O-phospho-L-threonyl-[protein] + ADP + H(+)</text>
        <dbReference type="Rhea" id="RHEA:46608"/>
        <dbReference type="Rhea" id="RHEA-COMP:11060"/>
        <dbReference type="Rhea" id="RHEA-COMP:11605"/>
        <dbReference type="ChEBI" id="CHEBI:15378"/>
        <dbReference type="ChEBI" id="CHEBI:30013"/>
        <dbReference type="ChEBI" id="CHEBI:30616"/>
        <dbReference type="ChEBI" id="CHEBI:61977"/>
        <dbReference type="ChEBI" id="CHEBI:456216"/>
        <dbReference type="EC" id="2.7.11.1"/>
    </reaction>
</comment>
<evidence type="ECO:0000256" key="4">
    <source>
        <dbReference type="ARBA" id="ARBA00022490"/>
    </source>
</evidence>
<dbReference type="InterPro" id="IPR008271">
    <property type="entry name" value="Ser/Thr_kinase_AS"/>
</dbReference>
<dbReference type="GO" id="GO:0046872">
    <property type="term" value="F:metal ion binding"/>
    <property type="evidence" value="ECO:0007669"/>
    <property type="project" value="UniProtKB-KW"/>
</dbReference>
<dbReference type="GO" id="GO:0050321">
    <property type="term" value="F:tau-protein kinase activity"/>
    <property type="evidence" value="ECO:0007669"/>
    <property type="project" value="TreeGrafter"/>
</dbReference>
<evidence type="ECO:0000256" key="10">
    <source>
        <dbReference type="ARBA" id="ARBA00022840"/>
    </source>
</evidence>
<keyword evidence="16" id="KW-1185">Reference proteome</keyword>
<evidence type="ECO:0000256" key="8">
    <source>
        <dbReference type="ARBA" id="ARBA00022741"/>
    </source>
</evidence>
<dbReference type="SMART" id="SM00220">
    <property type="entry name" value="S_TKc"/>
    <property type="match status" value="1"/>
</dbReference>
<evidence type="ECO:0000256" key="12">
    <source>
        <dbReference type="ARBA" id="ARBA00047899"/>
    </source>
</evidence>
<dbReference type="Proteomes" id="UP000886611">
    <property type="component" value="Unassembled WGS sequence"/>
</dbReference>
<keyword evidence="7" id="KW-0479">Metal-binding</keyword>
<feature type="non-terminal residue" evidence="15">
    <location>
        <position position="799"/>
    </location>
</feature>
<dbReference type="SUPFAM" id="SSF56112">
    <property type="entry name" value="Protein kinase-like (PK-like)"/>
    <property type="match status" value="1"/>
</dbReference>
<keyword evidence="8" id="KW-0547">Nucleotide-binding</keyword>
<evidence type="ECO:0000256" key="2">
    <source>
        <dbReference type="ARBA" id="ARBA00004496"/>
    </source>
</evidence>
<protein>
    <recommendedName>
        <fullName evidence="3">non-specific serine/threonine protein kinase</fullName>
        <ecNumber evidence="3">2.7.11.1</ecNumber>
    </recommendedName>
</protein>
<evidence type="ECO:0000256" key="13">
    <source>
        <dbReference type="ARBA" id="ARBA00048679"/>
    </source>
</evidence>
<dbReference type="Gene3D" id="1.10.510.10">
    <property type="entry name" value="Transferase(Phosphotransferase) domain 1"/>
    <property type="match status" value="1"/>
</dbReference>
<sequence>MGSGPLGIGTGVVLRCRQLPISGSPSGVYHIAYYKSEYSLDKWAWKVAIKIIDKSQLDAVNLEKIYREVQIMKMLDHPHIIKLYQVMETKNMLYLVTEYAKNGEIFDYLANHGRLSEPEARRKFWQILSAVEYCHNRKIVHRDLKAENLLLDGHMNIKIADFGFGNFFQAGEPLATWCGSPPYAAPEVFEGQKYEGPQLDIWSLGVVLYVLVCGALPFDGPTLPVLRQRVLEGRFRIPYFMSEDCEHLIRRMLVLDPSKRLTIAQIKEHKWMVMEVPLQRPLLYQPAVVEGSEHRVGEYNEQVLRLMHSLGIDQHKTIEVNGCLLDPLPPVIVRKAGPSSPSNMMQTSIDEGIETEDPDSNEDPSQVYSAFQTSRFGQRRHTLSEVTNEIGIIPGPAKIFPLDNTSLGSMDSEYDMCVVHSNLSLLEDTPSLNEVVLANTSVTRMTPPFIGMRPTNPTMQALASQKRDVHNRSPVSFREGRRASDTSLTQGIVAFRQHLQNLARTNGILELNKVQMLYEQMGPCEQSALLSSTAPHLQDLLGHVQQGEVSQQPDNITLFHNGDPPQLQSRRQSLESQFKTHRLQKAGLLTQNSCQVYCKEIPRSLEQQLQEHRLHQKRLYLQQSQLQSYFNQMQIAEGSYPGPAPDMSYGLQDQSSHQTVVQSTVQASPAPNLGQFSRGQHLSPLLEPSMDQIPYDPFHSQYHEVQLQSPLGGTQHPHPQEMSYSFHPHEPTLLPSPDPIYQEPYLHSLPESSQQQIFAGVEKLPPRYENLAIPELQGTLFDCEMMETVDPQHGFVLVN</sequence>
<dbReference type="GO" id="GO:0035556">
    <property type="term" value="P:intracellular signal transduction"/>
    <property type="evidence" value="ECO:0007669"/>
    <property type="project" value="TreeGrafter"/>
</dbReference>
<dbReference type="PANTHER" id="PTHR24346">
    <property type="entry name" value="MAP/MICROTUBULE AFFINITY-REGULATING KINASE"/>
    <property type="match status" value="1"/>
</dbReference>
<dbReference type="EMBL" id="JAATIS010000147">
    <property type="protein sequence ID" value="KAG2470075.1"/>
    <property type="molecule type" value="Genomic_DNA"/>
</dbReference>
<dbReference type="FunFam" id="1.10.510.10:FF:000154">
    <property type="entry name" value="Serine/threonine-protein kinase SIK2"/>
    <property type="match status" value="1"/>
</dbReference>
<comment type="subcellular location">
    <subcellularLocation>
        <location evidence="2">Cytoplasm</location>
    </subcellularLocation>
</comment>
<dbReference type="GO" id="GO:0005524">
    <property type="term" value="F:ATP binding"/>
    <property type="evidence" value="ECO:0007669"/>
    <property type="project" value="UniProtKB-KW"/>
</dbReference>
<dbReference type="AlphaFoldDB" id="A0A8X7XJ38"/>
<keyword evidence="9 15" id="KW-0418">Kinase</keyword>
<feature type="non-terminal residue" evidence="15">
    <location>
        <position position="1"/>
    </location>
</feature>
<organism evidence="15 16">
    <name type="scientific">Polypterus senegalus</name>
    <name type="common">Senegal bichir</name>
    <dbReference type="NCBI Taxonomy" id="55291"/>
    <lineage>
        <taxon>Eukaryota</taxon>
        <taxon>Metazoa</taxon>
        <taxon>Chordata</taxon>
        <taxon>Craniata</taxon>
        <taxon>Vertebrata</taxon>
        <taxon>Euteleostomi</taxon>
        <taxon>Actinopterygii</taxon>
        <taxon>Polypteriformes</taxon>
        <taxon>Polypteridae</taxon>
        <taxon>Polypterus</taxon>
    </lineage>
</organism>
<dbReference type="PROSITE" id="PS00108">
    <property type="entry name" value="PROTEIN_KINASE_ST"/>
    <property type="match status" value="1"/>
</dbReference>
<dbReference type="EC" id="2.7.11.1" evidence="3"/>
<feature type="domain" description="Protein kinase" evidence="14">
    <location>
        <begin position="1"/>
        <end position="272"/>
    </location>
</feature>
<evidence type="ECO:0000313" key="16">
    <source>
        <dbReference type="Proteomes" id="UP000886611"/>
    </source>
</evidence>
<dbReference type="InterPro" id="IPR034672">
    <property type="entry name" value="SIK"/>
</dbReference>
<evidence type="ECO:0000256" key="7">
    <source>
        <dbReference type="ARBA" id="ARBA00022723"/>
    </source>
</evidence>
<evidence type="ECO:0000256" key="6">
    <source>
        <dbReference type="ARBA" id="ARBA00022679"/>
    </source>
</evidence>
<name>A0A8X7XJ38_POLSE</name>
<evidence type="ECO:0000256" key="1">
    <source>
        <dbReference type="ARBA" id="ARBA00001946"/>
    </source>
</evidence>
<comment type="caution">
    <text evidence="15">The sequence shown here is derived from an EMBL/GenBank/DDBJ whole genome shotgun (WGS) entry which is preliminary data.</text>
</comment>
<keyword evidence="6" id="KW-0808">Transferase</keyword>
<keyword evidence="4" id="KW-0963">Cytoplasm</keyword>
<keyword evidence="11" id="KW-0460">Magnesium</keyword>
<keyword evidence="5" id="KW-0723">Serine/threonine-protein kinase</keyword>
<evidence type="ECO:0000256" key="9">
    <source>
        <dbReference type="ARBA" id="ARBA00022777"/>
    </source>
</evidence>
<proteinExistence type="predicted"/>
<dbReference type="InterPro" id="IPR011009">
    <property type="entry name" value="Kinase-like_dom_sf"/>
</dbReference>
<dbReference type="GO" id="GO:0005737">
    <property type="term" value="C:cytoplasm"/>
    <property type="evidence" value="ECO:0007669"/>
    <property type="project" value="UniProtKB-SubCell"/>
</dbReference>
<evidence type="ECO:0000256" key="3">
    <source>
        <dbReference type="ARBA" id="ARBA00012513"/>
    </source>
</evidence>
<comment type="catalytic activity">
    <reaction evidence="13">
        <text>L-seryl-[protein] + ATP = O-phospho-L-seryl-[protein] + ADP + H(+)</text>
        <dbReference type="Rhea" id="RHEA:17989"/>
        <dbReference type="Rhea" id="RHEA-COMP:9863"/>
        <dbReference type="Rhea" id="RHEA-COMP:11604"/>
        <dbReference type="ChEBI" id="CHEBI:15378"/>
        <dbReference type="ChEBI" id="CHEBI:29999"/>
        <dbReference type="ChEBI" id="CHEBI:30616"/>
        <dbReference type="ChEBI" id="CHEBI:83421"/>
        <dbReference type="ChEBI" id="CHEBI:456216"/>
        <dbReference type="EC" id="2.7.11.1"/>
    </reaction>
</comment>
<dbReference type="PANTHER" id="PTHR24346:SF38">
    <property type="entry name" value="NON-SPECIFIC SERINE_THREONINE PROTEIN KINASE"/>
    <property type="match status" value="1"/>
</dbReference>
<reference evidence="15 16" key="1">
    <citation type="journal article" date="2021" name="Cell">
        <title>Tracing the genetic footprints of vertebrate landing in non-teleost ray-finned fishes.</title>
        <authorList>
            <person name="Bi X."/>
            <person name="Wang K."/>
            <person name="Yang L."/>
            <person name="Pan H."/>
            <person name="Jiang H."/>
            <person name="Wei Q."/>
            <person name="Fang M."/>
            <person name="Yu H."/>
            <person name="Zhu C."/>
            <person name="Cai Y."/>
            <person name="He Y."/>
            <person name="Gan X."/>
            <person name="Zeng H."/>
            <person name="Yu D."/>
            <person name="Zhu Y."/>
            <person name="Jiang H."/>
            <person name="Qiu Q."/>
            <person name="Yang H."/>
            <person name="Zhang Y.E."/>
            <person name="Wang W."/>
            <person name="Zhu M."/>
            <person name="He S."/>
            <person name="Zhang G."/>
        </authorList>
    </citation>
    <scope>NUCLEOTIDE SEQUENCE [LARGE SCALE GENOMIC DNA]</scope>
    <source>
        <strain evidence="15">Bchr_013</strain>
    </source>
</reference>
<dbReference type="Pfam" id="PF00069">
    <property type="entry name" value="Pkinase"/>
    <property type="match status" value="1"/>
</dbReference>
<evidence type="ECO:0000259" key="14">
    <source>
        <dbReference type="PROSITE" id="PS50011"/>
    </source>
</evidence>
<dbReference type="GO" id="GO:0000226">
    <property type="term" value="P:microtubule cytoskeleton organization"/>
    <property type="evidence" value="ECO:0007669"/>
    <property type="project" value="TreeGrafter"/>
</dbReference>
<dbReference type="InterPro" id="IPR000719">
    <property type="entry name" value="Prot_kinase_dom"/>
</dbReference>
<keyword evidence="10" id="KW-0067">ATP-binding</keyword>